<dbReference type="PANTHER" id="PTHR46116:SF26">
    <property type="entry name" value="UBIQUITIN-CONJUGATING ENZYME E2 Z"/>
    <property type="match status" value="1"/>
</dbReference>
<dbReference type="PANTHER" id="PTHR46116">
    <property type="entry name" value="(E3-INDEPENDENT) E2 UBIQUITIN-CONJUGATING ENZYME"/>
    <property type="match status" value="1"/>
</dbReference>
<keyword evidence="17" id="KW-1185">Reference proteome</keyword>
<accession>A0A443RZL3</accession>
<dbReference type="Proteomes" id="UP000288716">
    <property type="component" value="Unassembled WGS sequence"/>
</dbReference>
<dbReference type="CDD" id="cd23809">
    <property type="entry name" value="UBCc_UBE2Z"/>
    <property type="match status" value="1"/>
</dbReference>
<dbReference type="InterPro" id="IPR000608">
    <property type="entry name" value="UBC"/>
</dbReference>
<dbReference type="GO" id="GO:0061631">
    <property type="term" value="F:ubiquitin conjugating enzyme activity"/>
    <property type="evidence" value="ECO:0007669"/>
    <property type="project" value="UniProtKB-EC"/>
</dbReference>
<keyword evidence="9" id="KW-0067">ATP-binding</keyword>
<dbReference type="InterPro" id="IPR016135">
    <property type="entry name" value="UBQ-conjugating_enzyme/RWD"/>
</dbReference>
<feature type="domain" description="UBC core" evidence="15">
    <location>
        <begin position="25"/>
        <end position="182"/>
    </location>
</feature>
<keyword evidence="4" id="KW-0963">Cytoplasm</keyword>
<proteinExistence type="predicted"/>
<evidence type="ECO:0000256" key="6">
    <source>
        <dbReference type="ARBA" id="ARBA00022703"/>
    </source>
</evidence>
<dbReference type="SUPFAM" id="SSF54495">
    <property type="entry name" value="UBC-like"/>
    <property type="match status" value="1"/>
</dbReference>
<keyword evidence="6" id="KW-0053">Apoptosis</keyword>
<evidence type="ECO:0000256" key="8">
    <source>
        <dbReference type="ARBA" id="ARBA00022786"/>
    </source>
</evidence>
<gene>
    <name evidence="16" type="ORF">B4U80_02838</name>
</gene>
<dbReference type="GO" id="GO:0005737">
    <property type="term" value="C:cytoplasm"/>
    <property type="evidence" value="ECO:0007669"/>
    <property type="project" value="UniProtKB-SubCell"/>
</dbReference>
<keyword evidence="7" id="KW-0547">Nucleotide-binding</keyword>
<organism evidence="16 17">
    <name type="scientific">Leptotrombidium deliense</name>
    <dbReference type="NCBI Taxonomy" id="299467"/>
    <lineage>
        <taxon>Eukaryota</taxon>
        <taxon>Metazoa</taxon>
        <taxon>Ecdysozoa</taxon>
        <taxon>Arthropoda</taxon>
        <taxon>Chelicerata</taxon>
        <taxon>Arachnida</taxon>
        <taxon>Acari</taxon>
        <taxon>Acariformes</taxon>
        <taxon>Trombidiformes</taxon>
        <taxon>Prostigmata</taxon>
        <taxon>Anystina</taxon>
        <taxon>Parasitengona</taxon>
        <taxon>Trombiculoidea</taxon>
        <taxon>Trombiculidae</taxon>
        <taxon>Leptotrombidium</taxon>
    </lineage>
</organism>
<sequence length="263" mass="29769">RIMTKKGSEWDPEDQVSQRETMSSLTYIRIQRDISALFSDPIPGVVAIPEDEDITSVHALITGPFDTPYEGGFFYFIIRFPGDYPISPPRIKMMTTCNETVRFNPNIYRNGKVCLSILGTWTGPAWSPALTLSSLLISIQSLLNENPFYNEPGYERGSSHSNPKDVSRYNEIIKHETIRVAVCDMLEGTNRDTQKCPQSLKTVMQENFSRFYDHYVGVVKEGLDKLPAGTPMSDPFGEPRGVFSYQSLLVRLEALKEKYCSKS</sequence>
<evidence type="ECO:0000259" key="15">
    <source>
        <dbReference type="PROSITE" id="PS50127"/>
    </source>
</evidence>
<reference evidence="16 17" key="1">
    <citation type="journal article" date="2018" name="Gigascience">
        <title>Genomes of trombidid mites reveal novel predicted allergens and laterally-transferred genes associated with secondary metabolism.</title>
        <authorList>
            <person name="Dong X."/>
            <person name="Chaisiri K."/>
            <person name="Xia D."/>
            <person name="Armstrong S.D."/>
            <person name="Fang Y."/>
            <person name="Donnelly M.J."/>
            <person name="Kadowaki T."/>
            <person name="McGarry J.W."/>
            <person name="Darby A.C."/>
            <person name="Makepeace B.L."/>
        </authorList>
    </citation>
    <scope>NUCLEOTIDE SEQUENCE [LARGE SCALE GENOMIC DNA]</scope>
    <source>
        <strain evidence="16">UoL-UT</strain>
    </source>
</reference>
<evidence type="ECO:0000256" key="1">
    <source>
        <dbReference type="ARBA" id="ARBA00004123"/>
    </source>
</evidence>
<evidence type="ECO:0000256" key="11">
    <source>
        <dbReference type="ARBA" id="ARBA00039894"/>
    </source>
</evidence>
<dbReference type="OrthoDB" id="47801at2759"/>
<dbReference type="STRING" id="299467.A0A443RZL3"/>
<dbReference type="GO" id="GO:0005634">
    <property type="term" value="C:nucleus"/>
    <property type="evidence" value="ECO:0007669"/>
    <property type="project" value="UniProtKB-SubCell"/>
</dbReference>
<dbReference type="Pfam" id="PF00179">
    <property type="entry name" value="UQ_con"/>
    <property type="match status" value="1"/>
</dbReference>
<dbReference type="EMBL" id="NCKV01015924">
    <property type="protein sequence ID" value="RWS20709.1"/>
    <property type="molecule type" value="Genomic_DNA"/>
</dbReference>
<dbReference type="GO" id="GO:0005524">
    <property type="term" value="F:ATP binding"/>
    <property type="evidence" value="ECO:0007669"/>
    <property type="project" value="UniProtKB-KW"/>
</dbReference>
<dbReference type="SMART" id="SM00212">
    <property type="entry name" value="UBCc"/>
    <property type="match status" value="1"/>
</dbReference>
<dbReference type="EC" id="2.3.2.23" evidence="3"/>
<keyword evidence="5" id="KW-0808">Transferase</keyword>
<evidence type="ECO:0000256" key="5">
    <source>
        <dbReference type="ARBA" id="ARBA00022679"/>
    </source>
</evidence>
<evidence type="ECO:0000256" key="3">
    <source>
        <dbReference type="ARBA" id="ARBA00012486"/>
    </source>
</evidence>
<feature type="non-terminal residue" evidence="16">
    <location>
        <position position="1"/>
    </location>
</feature>
<evidence type="ECO:0000256" key="12">
    <source>
        <dbReference type="ARBA" id="ARBA00041798"/>
    </source>
</evidence>
<dbReference type="GO" id="GO:0043066">
    <property type="term" value="P:negative regulation of apoptotic process"/>
    <property type="evidence" value="ECO:0007669"/>
    <property type="project" value="TreeGrafter"/>
</dbReference>
<keyword evidence="10" id="KW-0539">Nucleus</keyword>
<name>A0A443RZL3_9ACAR</name>
<evidence type="ECO:0000256" key="9">
    <source>
        <dbReference type="ARBA" id="ARBA00022840"/>
    </source>
</evidence>
<evidence type="ECO:0000256" key="13">
    <source>
        <dbReference type="ARBA" id="ARBA00042316"/>
    </source>
</evidence>
<evidence type="ECO:0000256" key="10">
    <source>
        <dbReference type="ARBA" id="ARBA00023242"/>
    </source>
</evidence>
<dbReference type="AlphaFoldDB" id="A0A443RZL3"/>
<evidence type="ECO:0000256" key="14">
    <source>
        <dbReference type="ARBA" id="ARBA00042401"/>
    </source>
</evidence>
<dbReference type="GO" id="GO:0006915">
    <property type="term" value="P:apoptotic process"/>
    <property type="evidence" value="ECO:0007669"/>
    <property type="project" value="UniProtKB-KW"/>
</dbReference>
<evidence type="ECO:0000256" key="4">
    <source>
        <dbReference type="ARBA" id="ARBA00022490"/>
    </source>
</evidence>
<evidence type="ECO:0000313" key="16">
    <source>
        <dbReference type="EMBL" id="RWS20709.1"/>
    </source>
</evidence>
<evidence type="ECO:0000313" key="17">
    <source>
        <dbReference type="Proteomes" id="UP000288716"/>
    </source>
</evidence>
<evidence type="ECO:0000256" key="2">
    <source>
        <dbReference type="ARBA" id="ARBA00004496"/>
    </source>
</evidence>
<comment type="caution">
    <text evidence="16">The sequence shown here is derived from an EMBL/GenBank/DDBJ whole genome shotgun (WGS) entry which is preliminary data.</text>
</comment>
<keyword evidence="8" id="KW-0833">Ubl conjugation pathway</keyword>
<comment type="subcellular location">
    <subcellularLocation>
        <location evidence="2">Cytoplasm</location>
    </subcellularLocation>
    <subcellularLocation>
        <location evidence="1">Nucleus</location>
    </subcellularLocation>
</comment>
<evidence type="ECO:0000256" key="7">
    <source>
        <dbReference type="ARBA" id="ARBA00022741"/>
    </source>
</evidence>
<dbReference type="PROSITE" id="PS50127">
    <property type="entry name" value="UBC_2"/>
    <property type="match status" value="1"/>
</dbReference>
<dbReference type="Gene3D" id="3.10.110.10">
    <property type="entry name" value="Ubiquitin Conjugating Enzyme"/>
    <property type="match status" value="1"/>
</dbReference>
<dbReference type="VEuPathDB" id="VectorBase:LDEU011331"/>
<dbReference type="GO" id="GO:0004869">
    <property type="term" value="F:cysteine-type endopeptidase inhibitor activity"/>
    <property type="evidence" value="ECO:0007669"/>
    <property type="project" value="TreeGrafter"/>
</dbReference>
<protein>
    <recommendedName>
        <fullName evidence="11">Ubiquitin-conjugating enzyme E2 Z</fullName>
        <ecNumber evidence="3">2.3.2.23</ecNumber>
    </recommendedName>
    <alternativeName>
        <fullName evidence="12">E2 ubiquitin-conjugating enzyme Z</fullName>
    </alternativeName>
    <alternativeName>
        <fullName evidence="14">Ubiquitin carrier protein Z</fullName>
    </alternativeName>
    <alternativeName>
        <fullName evidence="13">Ubiquitin-protein ligase Z</fullName>
    </alternativeName>
</protein>